<reference evidence="1 2" key="1">
    <citation type="submission" date="2015-11" db="EMBL/GenBank/DDBJ databases">
        <title>Genomic analysis of 38 Legionella species identifies large and diverse effector repertoires.</title>
        <authorList>
            <person name="Burstein D."/>
            <person name="Amaro F."/>
            <person name="Zusman T."/>
            <person name="Lifshitz Z."/>
            <person name="Cohen O."/>
            <person name="Gilbert J.A."/>
            <person name="Pupko T."/>
            <person name="Shuman H.A."/>
            <person name="Segal G."/>
        </authorList>
    </citation>
    <scope>NUCLEOTIDE SEQUENCE [LARGE SCALE GENOMIC DNA]</scope>
    <source>
        <strain evidence="1 2">Mt.St.Helens-4</strain>
    </source>
</reference>
<dbReference type="PATRIC" id="fig|28087.4.peg.1270"/>
<organism evidence="1 2">
    <name type="scientific">Legionella sainthelensi</name>
    <dbReference type="NCBI Taxonomy" id="28087"/>
    <lineage>
        <taxon>Bacteria</taxon>
        <taxon>Pseudomonadati</taxon>
        <taxon>Pseudomonadota</taxon>
        <taxon>Gammaproteobacteria</taxon>
        <taxon>Legionellales</taxon>
        <taxon>Legionellaceae</taxon>
        <taxon>Legionella</taxon>
    </lineage>
</organism>
<gene>
    <name evidence="1" type="ORF">Lsai_1194</name>
</gene>
<evidence type="ECO:0000313" key="1">
    <source>
        <dbReference type="EMBL" id="KTD58587.1"/>
    </source>
</evidence>
<dbReference type="AlphaFoldDB" id="A0A0W0YP19"/>
<protein>
    <submittedName>
        <fullName evidence="1">Uncharacterized protein</fullName>
    </submittedName>
</protein>
<name>A0A0W0YP19_9GAMM</name>
<proteinExistence type="predicted"/>
<dbReference type="EMBL" id="LNYV01000013">
    <property type="protein sequence ID" value="KTD58587.1"/>
    <property type="molecule type" value="Genomic_DNA"/>
</dbReference>
<sequence length="112" mass="13312">MIAIFYMVHYLNFIRSKEHTYQVNAYAGGGYLENADVYDAVHYDGEYVYVVLFHPNQMGAHADDVHHHNGYSYEFPLHEYVRGYDFQLNESLPQCPLKLQQSKEKMMWVREK</sequence>
<dbReference type="Proteomes" id="UP000054621">
    <property type="component" value="Unassembled WGS sequence"/>
</dbReference>
<accession>A0A0W0YP19</accession>
<evidence type="ECO:0000313" key="2">
    <source>
        <dbReference type="Proteomes" id="UP000054621"/>
    </source>
</evidence>
<comment type="caution">
    <text evidence="1">The sequence shown here is derived from an EMBL/GenBank/DDBJ whole genome shotgun (WGS) entry which is preliminary data.</text>
</comment>